<dbReference type="NCBIfam" id="TIGR02396">
    <property type="entry name" value="diverge_rpsU"/>
    <property type="match status" value="1"/>
</dbReference>
<evidence type="ECO:0000313" key="9">
    <source>
        <dbReference type="Proteomes" id="UP000019438"/>
    </source>
</evidence>
<evidence type="ECO:0000256" key="3">
    <source>
        <dbReference type="ARBA" id="ARBA00022688"/>
    </source>
</evidence>
<accession>A0AAN0RCB0</accession>
<name>A0AAN0RCB0_9PROT</name>
<dbReference type="KEGG" id="gbh:GbCGDNIH2_0483"/>
<evidence type="ECO:0000256" key="2">
    <source>
        <dbReference type="ARBA" id="ARBA00010766"/>
    </source>
</evidence>
<dbReference type="InterPro" id="IPR013718">
    <property type="entry name" value="COQ9_C"/>
</dbReference>
<keyword evidence="4" id="KW-0809">Transit peptide</keyword>
<dbReference type="RefSeq" id="WP_011631191.1">
    <property type="nucleotide sequence ID" value="NZ_CP003181.2"/>
</dbReference>
<evidence type="ECO:0000313" key="8">
    <source>
        <dbReference type="EMBL" id="AHJ62255.1"/>
    </source>
</evidence>
<dbReference type="PANTHER" id="PTHR21427:SF19">
    <property type="entry name" value="UBIQUINONE BIOSYNTHESIS PROTEIN COQ9, MITOCHONDRIAL"/>
    <property type="match status" value="1"/>
</dbReference>
<dbReference type="GO" id="GO:0006744">
    <property type="term" value="P:ubiquinone biosynthetic process"/>
    <property type="evidence" value="ECO:0007669"/>
    <property type="project" value="UniProtKB-KW"/>
</dbReference>
<dbReference type="Proteomes" id="UP000019438">
    <property type="component" value="Chromosome"/>
</dbReference>
<evidence type="ECO:0000256" key="6">
    <source>
        <dbReference type="ARBA" id="ARBA00058104"/>
    </source>
</evidence>
<reference evidence="9" key="1">
    <citation type="submission" date="2012-06" db="EMBL/GenBank/DDBJ databases">
        <title>Genome analysis of multiple Granulibacter bethesdensis isolates demonstrates substantial genome diversity.</title>
        <authorList>
            <person name="Greenberg D.E."/>
            <person name="Porcella S.F."/>
            <person name="Zarember K."/>
            <person name="Zelazny A.M."/>
            <person name="Bruno D."/>
            <person name="Martens C."/>
            <person name="Barbian K.D."/>
            <person name="Jaske E."/>
            <person name="Holland S.M."/>
        </authorList>
    </citation>
    <scope>NUCLEOTIDE SEQUENCE [LARGE SCALE GENOMIC DNA]</scope>
    <source>
        <strain evidence="9">CGDNIH3</strain>
    </source>
</reference>
<dbReference type="Pfam" id="PF08511">
    <property type="entry name" value="COQ9"/>
    <property type="match status" value="1"/>
</dbReference>
<comment type="function">
    <text evidence="6">Membrane-associated protein that warps the membrane surface to access and bind aromatic isoprenes with high specificity, including ubiquinone (CoQ) isoprene intermediates and presents them directly to COQ7, therefore facilitating the COQ7-mediated hydroxylase step. Participates in the biosynthesis of coenzyme Q, also named ubiquinone, an essential lipid-soluble electron transporter for aerobic cellular respiration.</text>
</comment>
<evidence type="ECO:0000256" key="5">
    <source>
        <dbReference type="ARBA" id="ARBA00023121"/>
    </source>
</evidence>
<gene>
    <name evidence="8" type="ORF">GbCGDNIH3_0483</name>
</gene>
<feature type="domain" description="COQ9 C-terminal" evidence="7">
    <location>
        <begin position="122"/>
        <end position="191"/>
    </location>
</feature>
<comment type="similarity">
    <text evidence="2">Belongs to the COQ9 family.</text>
</comment>
<dbReference type="AlphaFoldDB" id="A0AAN0RCB0"/>
<keyword evidence="3" id="KW-0831">Ubiquinone biosynthesis</keyword>
<evidence type="ECO:0000256" key="4">
    <source>
        <dbReference type="ARBA" id="ARBA00022946"/>
    </source>
</evidence>
<dbReference type="KEGG" id="gbc:GbCGDNIH3_0483"/>
<protein>
    <recommendedName>
        <fullName evidence="7">COQ9 C-terminal domain-containing protein</fullName>
    </recommendedName>
</protein>
<dbReference type="EMBL" id="CP003181">
    <property type="protein sequence ID" value="AHJ62255.1"/>
    <property type="molecule type" value="Genomic_DNA"/>
</dbReference>
<dbReference type="Gene3D" id="1.10.357.10">
    <property type="entry name" value="Tetracycline Repressor, domain 2"/>
    <property type="match status" value="1"/>
</dbReference>
<comment type="pathway">
    <text evidence="1">Cofactor biosynthesis; ubiquinone biosynthesis.</text>
</comment>
<sequence>MISPLDSLIDDPEQDRVIAALLPHVPVLGWTEAALRRALSDLSLPPDDAPLFWHGGAAGLIEAWSGWLDRTMMAEVEQASGVTKLSARVRLAIVARLSLMGPHREAARRAAAALALPGRARVAARCLARTVDAIWYAAGDRSADTSWYTKRIILTGIWSGTLLVWLRERYDHDEAALAFLDRRLAGVAQFGRLKARITEGLAGGPSAPHSHSEA</sequence>
<dbReference type="GO" id="GO:0008289">
    <property type="term" value="F:lipid binding"/>
    <property type="evidence" value="ECO:0007669"/>
    <property type="project" value="UniProtKB-KW"/>
</dbReference>
<organism evidence="8 9">
    <name type="scientific">Granulibacter bethesdensis</name>
    <dbReference type="NCBI Taxonomy" id="364410"/>
    <lineage>
        <taxon>Bacteria</taxon>
        <taxon>Pseudomonadati</taxon>
        <taxon>Pseudomonadota</taxon>
        <taxon>Alphaproteobacteria</taxon>
        <taxon>Acetobacterales</taxon>
        <taxon>Acetobacteraceae</taxon>
        <taxon>Granulibacter</taxon>
    </lineage>
</organism>
<dbReference type="PANTHER" id="PTHR21427">
    <property type="entry name" value="UBIQUINONE BIOSYNTHESIS PROTEIN COQ9, MITOCHONDRIAL"/>
    <property type="match status" value="1"/>
</dbReference>
<proteinExistence type="inferred from homology"/>
<keyword evidence="5" id="KW-0446">Lipid-binding</keyword>
<evidence type="ECO:0000256" key="1">
    <source>
        <dbReference type="ARBA" id="ARBA00004749"/>
    </source>
</evidence>
<evidence type="ECO:0000259" key="7">
    <source>
        <dbReference type="Pfam" id="PF08511"/>
    </source>
</evidence>
<dbReference type="InterPro" id="IPR012762">
    <property type="entry name" value="Ubiq_biosynth_COQ9"/>
</dbReference>